<sequence>MVHTNYKWNLSKKKGEQMIQNEITAILNEKLNHLSDIDEVLLILTNRTKDIVIKNKNKRKNINNYINNVFGGLINYLEQSDHFQLMNQKDKLLLTFKNDRPDFKEWIIVDDY</sequence>
<dbReference type="EMBL" id="MN741026">
    <property type="protein sequence ID" value="QHU23238.1"/>
    <property type="molecule type" value="Genomic_DNA"/>
</dbReference>
<name>A0A6C0L459_9ZZZZ</name>
<organism evidence="1">
    <name type="scientific">viral metagenome</name>
    <dbReference type="NCBI Taxonomy" id="1070528"/>
    <lineage>
        <taxon>unclassified sequences</taxon>
        <taxon>metagenomes</taxon>
        <taxon>organismal metagenomes</taxon>
    </lineage>
</organism>
<proteinExistence type="predicted"/>
<dbReference type="AlphaFoldDB" id="A0A6C0L459"/>
<accession>A0A6C0L459</accession>
<protein>
    <submittedName>
        <fullName evidence="1">Uncharacterized protein</fullName>
    </submittedName>
</protein>
<reference evidence="1" key="1">
    <citation type="journal article" date="2020" name="Nature">
        <title>Giant virus diversity and host interactions through global metagenomics.</title>
        <authorList>
            <person name="Schulz F."/>
            <person name="Roux S."/>
            <person name="Paez-Espino D."/>
            <person name="Jungbluth S."/>
            <person name="Walsh D.A."/>
            <person name="Denef V.J."/>
            <person name="McMahon K.D."/>
            <person name="Konstantinidis K.T."/>
            <person name="Eloe-Fadrosh E.A."/>
            <person name="Kyrpides N.C."/>
            <person name="Woyke T."/>
        </authorList>
    </citation>
    <scope>NUCLEOTIDE SEQUENCE</scope>
    <source>
        <strain evidence="1">GVMAG-S-ERX555907-94</strain>
    </source>
</reference>
<evidence type="ECO:0000313" key="1">
    <source>
        <dbReference type="EMBL" id="QHU23238.1"/>
    </source>
</evidence>